<dbReference type="VEuPathDB" id="TriTrypDB:ADEAN_000610600"/>
<gene>
    <name evidence="2" type="ORF">ADEAN_000610600</name>
</gene>
<reference evidence="2 3" key="1">
    <citation type="submission" date="2020-08" db="EMBL/GenBank/DDBJ databases">
        <authorList>
            <person name="Newling K."/>
            <person name="Davey J."/>
            <person name="Forrester S."/>
        </authorList>
    </citation>
    <scope>NUCLEOTIDE SEQUENCE [LARGE SCALE GENOMIC DNA]</scope>
    <source>
        <strain evidence="3">Crithidia deanei Carvalho (ATCC PRA-265)</strain>
    </source>
</reference>
<accession>A0A7G2CGZ9</accession>
<dbReference type="AlphaFoldDB" id="A0A7G2CGZ9"/>
<evidence type="ECO:0000313" key="3">
    <source>
        <dbReference type="Proteomes" id="UP000515908"/>
    </source>
</evidence>
<feature type="coiled-coil region" evidence="1">
    <location>
        <begin position="109"/>
        <end position="182"/>
    </location>
</feature>
<evidence type="ECO:0000313" key="2">
    <source>
        <dbReference type="EMBL" id="CAD2218615.1"/>
    </source>
</evidence>
<protein>
    <submittedName>
        <fullName evidence="2">Uncharacterized protein</fullName>
    </submittedName>
</protein>
<evidence type="ECO:0000256" key="1">
    <source>
        <dbReference type="SAM" id="Coils"/>
    </source>
</evidence>
<dbReference type="Gene3D" id="1.10.287.1490">
    <property type="match status" value="1"/>
</dbReference>
<keyword evidence="1" id="KW-0175">Coiled coil</keyword>
<name>A0A7G2CGZ9_9TRYP</name>
<keyword evidence="3" id="KW-1185">Reference proteome</keyword>
<feature type="coiled-coil region" evidence="1">
    <location>
        <begin position="21"/>
        <end position="83"/>
    </location>
</feature>
<sequence length="580" mass="65041">MKSKEEIAALMGSSGDHEKKIALLKKAIVSVTKQKQEVESQNQQLQEKLRAFGENLQTVQDENTNYRRQIASLQHELELERKKGSNIGQTMFKGISSLMTSDEGERRKLSFSQEDIEKLAKENQNLHIELFSVKASFEEEKANLAADLKTAKTQLDSLNSEMNELNSALKQANTALDHSTTENTRQKSFVSFCSHFFRLSLEKWSTGHSIMLAPVSGKLDTTDDGDDYVGVVLSQVAHWRILLGAVTVLLTALKNNLPQLPNQSIGDIRCYVDRLKVILASHSTKRDDILKFLSFVEERLQSDRVPEEANDALRIPLKWIDLCREWIALIRTHAPAIIDVAAQFIPSEDMEKLCGEKGRKGFVERTIRSFQKTMSAIVGSLDAAAHLLQRSHDYILETVTANEQGVARWLVTFQSFVMEGSRHSATLRRETVKLVASMNEIAALCNHSHIRDPLHYIGNALNRLAVMEEEEEEWPLSQGKVGDSTPRAPVPIGQGIDSRLNVEDLLNALSAADATAACYNTHLMGVLLELASSKDSQRKLEDELHSTKTHLAEKTEEFVRNEIVLQDHIKTLSEKLASPK</sequence>
<proteinExistence type="predicted"/>
<dbReference type="EMBL" id="LR877155">
    <property type="protein sequence ID" value="CAD2218615.1"/>
    <property type="molecule type" value="Genomic_DNA"/>
</dbReference>
<dbReference type="Proteomes" id="UP000515908">
    <property type="component" value="Chromosome 11"/>
</dbReference>
<organism evidence="2 3">
    <name type="scientific">Angomonas deanei</name>
    <dbReference type="NCBI Taxonomy" id="59799"/>
    <lineage>
        <taxon>Eukaryota</taxon>
        <taxon>Discoba</taxon>
        <taxon>Euglenozoa</taxon>
        <taxon>Kinetoplastea</taxon>
        <taxon>Metakinetoplastina</taxon>
        <taxon>Trypanosomatida</taxon>
        <taxon>Trypanosomatidae</taxon>
        <taxon>Strigomonadinae</taxon>
        <taxon>Angomonas</taxon>
    </lineage>
</organism>